<dbReference type="EMBL" id="JAHUTI010092514">
    <property type="protein sequence ID" value="MED6262415.1"/>
    <property type="molecule type" value="Genomic_DNA"/>
</dbReference>
<name>A0ABU7CJL8_9TELE</name>
<accession>A0ABU7CJL8</accession>
<sequence length="112" mass="12529">MTVSIPLSPGRSNLWTLSVASSSADCSHLGCLHLGWSHRAPLIYPRTGHQETVADNNETEIVTACVLLHAPLRTDKQDTQSRYYHPVEHSGTTPHVHMFFPFTHQNTNKTKL</sequence>
<dbReference type="Proteomes" id="UP001345963">
    <property type="component" value="Unassembled WGS sequence"/>
</dbReference>
<protein>
    <submittedName>
        <fullName evidence="1">Uncharacterized protein</fullName>
    </submittedName>
</protein>
<comment type="caution">
    <text evidence="1">The sequence shown here is derived from an EMBL/GenBank/DDBJ whole genome shotgun (WGS) entry which is preliminary data.</text>
</comment>
<evidence type="ECO:0000313" key="2">
    <source>
        <dbReference type="Proteomes" id="UP001345963"/>
    </source>
</evidence>
<reference evidence="1 2" key="1">
    <citation type="submission" date="2021-07" db="EMBL/GenBank/DDBJ databases">
        <authorList>
            <person name="Palmer J.M."/>
        </authorList>
    </citation>
    <scope>NUCLEOTIDE SEQUENCE [LARGE SCALE GENOMIC DNA]</scope>
    <source>
        <strain evidence="1 2">AT_MEX2019</strain>
        <tissue evidence="1">Muscle</tissue>
    </source>
</reference>
<keyword evidence="2" id="KW-1185">Reference proteome</keyword>
<proteinExistence type="predicted"/>
<gene>
    <name evidence="1" type="ORF">ATANTOWER_019147</name>
</gene>
<evidence type="ECO:0000313" key="1">
    <source>
        <dbReference type="EMBL" id="MED6262415.1"/>
    </source>
</evidence>
<organism evidence="1 2">
    <name type="scientific">Ataeniobius toweri</name>
    <dbReference type="NCBI Taxonomy" id="208326"/>
    <lineage>
        <taxon>Eukaryota</taxon>
        <taxon>Metazoa</taxon>
        <taxon>Chordata</taxon>
        <taxon>Craniata</taxon>
        <taxon>Vertebrata</taxon>
        <taxon>Euteleostomi</taxon>
        <taxon>Actinopterygii</taxon>
        <taxon>Neopterygii</taxon>
        <taxon>Teleostei</taxon>
        <taxon>Neoteleostei</taxon>
        <taxon>Acanthomorphata</taxon>
        <taxon>Ovalentaria</taxon>
        <taxon>Atherinomorphae</taxon>
        <taxon>Cyprinodontiformes</taxon>
        <taxon>Goodeidae</taxon>
        <taxon>Ataeniobius</taxon>
    </lineage>
</organism>